<organism evidence="4">
    <name type="scientific">Sphondylothamnion multifidum</name>
    <dbReference type="NCBI Taxonomy" id="193186"/>
    <lineage>
        <taxon>Eukaryota</taxon>
        <taxon>Rhodophyta</taxon>
        <taxon>Florideophyceae</taxon>
        <taxon>Rhodymeniophycidae</taxon>
        <taxon>Ceramiales</taxon>
        <taxon>Ceramiaceae</taxon>
        <taxon>Sphondylothamnion</taxon>
    </lineage>
</organism>
<dbReference type="InterPro" id="IPR035985">
    <property type="entry name" value="Ubiquitin-activating_enz"/>
</dbReference>
<dbReference type="GO" id="GO:0008641">
    <property type="term" value="F:ubiquitin-like modifier activating enzyme activity"/>
    <property type="evidence" value="ECO:0007669"/>
    <property type="project" value="InterPro"/>
</dbReference>
<dbReference type="GO" id="GO:0005829">
    <property type="term" value="C:cytosol"/>
    <property type="evidence" value="ECO:0007669"/>
    <property type="project" value="TreeGrafter"/>
</dbReference>
<reference evidence="4" key="1">
    <citation type="journal article" date="2019" name="Mol. Phylogenet. Evol.">
        <title>Morphological evolution and classification of the red algal order Ceramiales inferred using plastid phylogenomics.</title>
        <authorList>
            <person name="Diaz-Tapia P."/>
            <person name="Pasella M.M."/>
            <person name="Verbruggen H."/>
            <person name="Maggs C.A."/>
        </authorList>
    </citation>
    <scope>NUCLEOTIDE SEQUENCE</scope>
    <source>
        <strain evidence="4">PD2995</strain>
    </source>
</reference>
<dbReference type="FunFam" id="3.40.50.720:FF:000080">
    <property type="entry name" value="Thiazole biosynthesis adenylyltransferase ThiF"/>
    <property type="match status" value="1"/>
</dbReference>
<dbReference type="EMBL" id="MK814736">
    <property type="protein sequence ID" value="QCI08676.1"/>
    <property type="molecule type" value="Genomic_DNA"/>
</dbReference>
<dbReference type="SUPFAM" id="SSF69572">
    <property type="entry name" value="Activating enzymes of the ubiquitin-like proteins"/>
    <property type="match status" value="1"/>
</dbReference>
<dbReference type="InterPro" id="IPR000594">
    <property type="entry name" value="ThiF_NAD_FAD-bd"/>
</dbReference>
<evidence type="ECO:0000259" key="3">
    <source>
        <dbReference type="Pfam" id="PF00899"/>
    </source>
</evidence>
<proteinExistence type="inferred from homology"/>
<evidence type="ECO:0000256" key="1">
    <source>
        <dbReference type="ARBA" id="ARBA00009919"/>
    </source>
</evidence>
<feature type="domain" description="THIF-type NAD/FAD binding fold" evidence="3">
    <location>
        <begin position="19"/>
        <end position="249"/>
    </location>
</feature>
<feature type="transmembrane region" description="Helical" evidence="2">
    <location>
        <begin position="41"/>
        <end position="67"/>
    </location>
</feature>
<dbReference type="GO" id="GO:0016779">
    <property type="term" value="F:nucleotidyltransferase activity"/>
    <property type="evidence" value="ECO:0007669"/>
    <property type="project" value="TreeGrafter"/>
</dbReference>
<sequence>MSKFASYTSTLSNQEYSTYARHLILSNVGINGQKKLKNLKVLIIGAGGLGSPAMLYLVTAGVGYIGIIENDTIDVSNLNRQILYNRTEIKKPKIYTAKQKLTKINPYCKIITHAYKLNKINASSIIKYYHIIIDCSDNFNTRYISNTICYQLHKIYIYGGIQKFEGQIAIFNYQNGIKYDDIYPRNLKLNNNNLCNENGLLGVITGTIGILQATETLKITLGIGYFADNHILIYNLLFSSFKKIQIYPSKNLLYNYLPKNETKYTHNHLIISNNQLDYIKDKQIKKTILIDIRDNIIFTNNKTNKKKVINIPWSYLHLHHTIQFLKEYHKEKVLVIYCNTVYRSLLISNIFKYYKIKHYILALS</sequence>
<gene>
    <name evidence="4" type="primary">moeB</name>
</gene>
<dbReference type="GO" id="GO:0004792">
    <property type="term" value="F:thiosulfate-cyanide sulfurtransferase activity"/>
    <property type="evidence" value="ECO:0007669"/>
    <property type="project" value="TreeGrafter"/>
</dbReference>
<dbReference type="AlphaFoldDB" id="A0A4D6WZ08"/>
<dbReference type="GO" id="GO:0008146">
    <property type="term" value="F:sulfotransferase activity"/>
    <property type="evidence" value="ECO:0007669"/>
    <property type="project" value="TreeGrafter"/>
</dbReference>
<keyword evidence="2" id="KW-0472">Membrane</keyword>
<dbReference type="PANTHER" id="PTHR10953:SF102">
    <property type="entry name" value="ADENYLYLTRANSFERASE AND SULFURTRANSFERASE MOCS3"/>
    <property type="match status" value="1"/>
</dbReference>
<dbReference type="InterPro" id="IPR036873">
    <property type="entry name" value="Rhodanese-like_dom_sf"/>
</dbReference>
<dbReference type="PANTHER" id="PTHR10953">
    <property type="entry name" value="UBIQUITIN-ACTIVATING ENZYME E1"/>
    <property type="match status" value="1"/>
</dbReference>
<dbReference type="InterPro" id="IPR045886">
    <property type="entry name" value="ThiF/MoeB/HesA"/>
</dbReference>
<keyword evidence="4" id="KW-0934">Plastid</keyword>
<dbReference type="Pfam" id="PF00899">
    <property type="entry name" value="ThiF"/>
    <property type="match status" value="1"/>
</dbReference>
<name>A0A4D6WZ08_9FLOR</name>
<geneLocation type="plastid" evidence="4"/>
<dbReference type="Gene3D" id="3.40.250.10">
    <property type="entry name" value="Rhodanese-like domain"/>
    <property type="match status" value="1"/>
</dbReference>
<comment type="similarity">
    <text evidence="1">Belongs to the HesA/MoeB/ThiF family.</text>
</comment>
<dbReference type="CDD" id="cd00757">
    <property type="entry name" value="ThiF_MoeB_HesA_family"/>
    <property type="match status" value="1"/>
</dbReference>
<dbReference type="Gene3D" id="3.40.50.720">
    <property type="entry name" value="NAD(P)-binding Rossmann-like Domain"/>
    <property type="match status" value="1"/>
</dbReference>
<dbReference type="SUPFAM" id="SSF52821">
    <property type="entry name" value="Rhodanese/Cell cycle control phosphatase"/>
    <property type="match status" value="1"/>
</dbReference>
<reference evidence="4" key="2">
    <citation type="submission" date="2019-04" db="EMBL/GenBank/DDBJ databases">
        <authorList>
            <person name="Pasella M."/>
        </authorList>
    </citation>
    <scope>NUCLEOTIDE SEQUENCE</scope>
    <source>
        <strain evidence="4">PD2995</strain>
    </source>
</reference>
<keyword evidence="2" id="KW-0812">Transmembrane</keyword>
<keyword evidence="2" id="KW-1133">Transmembrane helix</keyword>
<accession>A0A4D6WZ08</accession>
<evidence type="ECO:0000256" key="2">
    <source>
        <dbReference type="SAM" id="Phobius"/>
    </source>
</evidence>
<evidence type="ECO:0000313" key="4">
    <source>
        <dbReference type="EMBL" id="QCI08676.1"/>
    </source>
</evidence>
<protein>
    <submittedName>
        <fullName evidence="4">Molybdopterin biosynthesis protein</fullName>
    </submittedName>
</protein>